<keyword evidence="3 5" id="KW-0195">Cyclin</keyword>
<dbReference type="InterPro" id="IPR013763">
    <property type="entry name" value="Cyclin-like_dom"/>
</dbReference>
<comment type="similarity">
    <text evidence="1">Belongs to the cyclin family. Cyclin D subfamily.</text>
</comment>
<dbReference type="Gene3D" id="1.10.472.10">
    <property type="entry name" value="Cyclin-like"/>
    <property type="match status" value="2"/>
</dbReference>
<feature type="domain" description="Cyclin C-terminal" evidence="7">
    <location>
        <begin position="220"/>
        <end position="347"/>
    </location>
</feature>
<accession>A0A8T3AGE0</accession>
<reference evidence="8" key="1">
    <citation type="journal article" date="2022" name="Front. Genet.">
        <title>Chromosome-Scale Assembly of the Dendrobium nobile Genome Provides Insights Into the Molecular Mechanism of the Biosynthesis of the Medicinal Active Ingredient of Dendrobium.</title>
        <authorList>
            <person name="Xu Q."/>
            <person name="Niu S.-C."/>
            <person name="Li K.-L."/>
            <person name="Zheng P.-J."/>
            <person name="Zhang X.-J."/>
            <person name="Jia Y."/>
            <person name="Liu Y."/>
            <person name="Niu Y.-X."/>
            <person name="Yu L.-H."/>
            <person name="Chen D.-F."/>
            <person name="Zhang G.-Q."/>
        </authorList>
    </citation>
    <scope>NUCLEOTIDE SEQUENCE</scope>
    <source>
        <tissue evidence="8">Leaf</tissue>
    </source>
</reference>
<dbReference type="SMART" id="SM01332">
    <property type="entry name" value="Cyclin_C"/>
    <property type="match status" value="1"/>
</dbReference>
<evidence type="ECO:0000256" key="4">
    <source>
        <dbReference type="ARBA" id="ARBA00023306"/>
    </source>
</evidence>
<dbReference type="PROSITE" id="PS00292">
    <property type="entry name" value="CYCLINS"/>
    <property type="match status" value="1"/>
</dbReference>
<evidence type="ECO:0008006" key="10">
    <source>
        <dbReference type="Google" id="ProtNLM"/>
    </source>
</evidence>
<comment type="caution">
    <text evidence="8">The sequence shown here is derived from an EMBL/GenBank/DDBJ whole genome shotgun (WGS) entry which is preliminary data.</text>
</comment>
<organism evidence="8 9">
    <name type="scientific">Dendrobium nobile</name>
    <name type="common">Orchid</name>
    <dbReference type="NCBI Taxonomy" id="94219"/>
    <lineage>
        <taxon>Eukaryota</taxon>
        <taxon>Viridiplantae</taxon>
        <taxon>Streptophyta</taxon>
        <taxon>Embryophyta</taxon>
        <taxon>Tracheophyta</taxon>
        <taxon>Spermatophyta</taxon>
        <taxon>Magnoliopsida</taxon>
        <taxon>Liliopsida</taxon>
        <taxon>Asparagales</taxon>
        <taxon>Orchidaceae</taxon>
        <taxon>Epidendroideae</taxon>
        <taxon>Malaxideae</taxon>
        <taxon>Dendrobiinae</taxon>
        <taxon>Dendrobium</taxon>
    </lineage>
</organism>
<evidence type="ECO:0000313" key="8">
    <source>
        <dbReference type="EMBL" id="KAI0495289.1"/>
    </source>
</evidence>
<proteinExistence type="inferred from homology"/>
<evidence type="ECO:0000256" key="5">
    <source>
        <dbReference type="RuleBase" id="RU000383"/>
    </source>
</evidence>
<dbReference type="OrthoDB" id="5590282at2759"/>
<dbReference type="FunFam" id="1.10.472.10:FF:000034">
    <property type="entry name" value="D2/4-type cyclin"/>
    <property type="match status" value="1"/>
</dbReference>
<dbReference type="GO" id="GO:0051301">
    <property type="term" value="P:cell division"/>
    <property type="evidence" value="ECO:0007669"/>
    <property type="project" value="UniProtKB-KW"/>
</dbReference>
<evidence type="ECO:0000259" key="7">
    <source>
        <dbReference type="SMART" id="SM01332"/>
    </source>
</evidence>
<dbReference type="CDD" id="cd20543">
    <property type="entry name" value="CYCLIN_AtCycD-like_rpt1"/>
    <property type="match status" value="1"/>
</dbReference>
<dbReference type="SMART" id="SM00385">
    <property type="entry name" value="CYCLIN"/>
    <property type="match status" value="1"/>
</dbReference>
<feature type="domain" description="Cyclin-like" evidence="6">
    <location>
        <begin position="123"/>
        <end position="211"/>
    </location>
</feature>
<dbReference type="Pfam" id="PF02984">
    <property type="entry name" value="Cyclin_C"/>
    <property type="match status" value="1"/>
</dbReference>
<protein>
    <recommendedName>
        <fullName evidence="10">Cyclin N-terminal domain-containing protein</fullName>
    </recommendedName>
</protein>
<dbReference type="EMBL" id="JAGYWB010000017">
    <property type="protein sequence ID" value="KAI0495289.1"/>
    <property type="molecule type" value="Genomic_DNA"/>
</dbReference>
<name>A0A8T3AGE0_DENNO</name>
<dbReference type="SUPFAM" id="SSF47954">
    <property type="entry name" value="Cyclin-like"/>
    <property type="match status" value="2"/>
</dbReference>
<dbReference type="InterPro" id="IPR048258">
    <property type="entry name" value="Cyclins_cyclin-box"/>
</dbReference>
<dbReference type="AlphaFoldDB" id="A0A8T3AGE0"/>
<gene>
    <name evidence="8" type="ORF">KFK09_025439</name>
</gene>
<dbReference type="PANTHER" id="PTHR10177">
    <property type="entry name" value="CYCLINS"/>
    <property type="match status" value="1"/>
</dbReference>
<dbReference type="InterPro" id="IPR004367">
    <property type="entry name" value="Cyclin_C-dom"/>
</dbReference>
<dbReference type="Proteomes" id="UP000829196">
    <property type="component" value="Unassembled WGS sequence"/>
</dbReference>
<evidence type="ECO:0000313" key="9">
    <source>
        <dbReference type="Proteomes" id="UP000829196"/>
    </source>
</evidence>
<keyword evidence="4" id="KW-0131">Cell cycle</keyword>
<evidence type="ECO:0000256" key="1">
    <source>
        <dbReference type="ARBA" id="ARBA00009065"/>
    </source>
</evidence>
<dbReference type="CDD" id="cd20544">
    <property type="entry name" value="CYCLIN_AtCycD-like_rpt2"/>
    <property type="match status" value="1"/>
</dbReference>
<evidence type="ECO:0000259" key="6">
    <source>
        <dbReference type="SMART" id="SM00385"/>
    </source>
</evidence>
<dbReference type="Pfam" id="PF00134">
    <property type="entry name" value="Cyclin_N"/>
    <property type="match status" value="1"/>
</dbReference>
<keyword evidence="9" id="KW-1185">Reference proteome</keyword>
<sequence length="366" mass="41446">MKGESFEKEGEESSSLIQLLWELAMTMLLPCSYALRTTAASLMLMMMVTNLAPKANLGGVGWGRFMIKRLFFFRDSFMIFPLQTEECLFALLEKESEHLPARDYAKRLKSGALDMSVRKDAVDWIRKVHAYYSFGPLSAYLSVNYLDRFLCAYELPQGKAWMTQLLAVACLSLAAKMEETEVPLSLDLQIANAKYVFEAKTIQRMELLVLSTLKWRMQSVTPFSFIDYFLHTFNDGNSPKESEIHRCVELILCTVKGIALLEFRPSEVAAAVAMTAFSDAQIVCMENALNCCPYVQKKKVMQCYEAIQEMRLMEEISPSISSVPQSPIGVLDAKCLSYKSDQTISASQENYQNNSQAAKRRKLNSE</sequence>
<evidence type="ECO:0000256" key="2">
    <source>
        <dbReference type="ARBA" id="ARBA00022618"/>
    </source>
</evidence>
<dbReference type="InterPro" id="IPR006671">
    <property type="entry name" value="Cyclin_N"/>
</dbReference>
<keyword evidence="2" id="KW-0132">Cell division</keyword>
<dbReference type="InterPro" id="IPR039361">
    <property type="entry name" value="Cyclin"/>
</dbReference>
<evidence type="ECO:0000256" key="3">
    <source>
        <dbReference type="ARBA" id="ARBA00023127"/>
    </source>
</evidence>
<dbReference type="InterPro" id="IPR036915">
    <property type="entry name" value="Cyclin-like_sf"/>
</dbReference>
<dbReference type="SMR" id="A0A8T3AGE0"/>
<dbReference type="FunFam" id="1.10.472.10:FF:000040">
    <property type="entry name" value="D6-type cyclin"/>
    <property type="match status" value="1"/>
</dbReference>